<dbReference type="PANTHER" id="PTHR43779">
    <property type="entry name" value="DIOXYGENASE RV0097-RELATED"/>
    <property type="match status" value="1"/>
</dbReference>
<evidence type="ECO:0000259" key="7">
    <source>
        <dbReference type="Pfam" id="PF02668"/>
    </source>
</evidence>
<reference evidence="8 9" key="1">
    <citation type="submission" date="2017-07" db="EMBL/GenBank/DDBJ databases">
        <title>The new phylogeny of genus Mycobacterium.</title>
        <authorList>
            <person name="Tortoli E."/>
            <person name="Trovato A."/>
            <person name="Cirillo D.M."/>
        </authorList>
    </citation>
    <scope>NUCLEOTIDE SEQUENCE [LARGE SCALE GENOMIC DNA]</scope>
    <source>
        <strain evidence="8 9">ATCC 33027</strain>
    </source>
</reference>
<evidence type="ECO:0000256" key="1">
    <source>
        <dbReference type="ARBA" id="ARBA00001954"/>
    </source>
</evidence>
<accession>A0A255DIJ1</accession>
<comment type="caution">
    <text evidence="8">The sequence shown here is derived from an EMBL/GenBank/DDBJ whole genome shotgun (WGS) entry which is preliminary data.</text>
</comment>
<name>A0A255DIJ1_9MYCO</name>
<keyword evidence="6" id="KW-0408">Iron</keyword>
<evidence type="ECO:0000256" key="2">
    <source>
        <dbReference type="ARBA" id="ARBA00005896"/>
    </source>
</evidence>
<dbReference type="OrthoDB" id="581608at2"/>
<dbReference type="AlphaFoldDB" id="A0A255DIJ1"/>
<evidence type="ECO:0000256" key="5">
    <source>
        <dbReference type="ARBA" id="ARBA00023002"/>
    </source>
</evidence>
<feature type="domain" description="TauD/TfdA-like" evidence="7">
    <location>
        <begin position="6"/>
        <end position="267"/>
    </location>
</feature>
<dbReference type="InterPro" id="IPR051178">
    <property type="entry name" value="TfdA_dioxygenase"/>
</dbReference>
<gene>
    <name evidence="8" type="ORF">CG716_19575</name>
</gene>
<sequence>MTLTWTPLTPKIGAELQINAAELLDGSHAEEIRALLVQRGVVIARGIGFDDEQQRSFTRTLGELRLGRAKGPDDSGLLKVSMDRRVNPDYAEYFAGTFFWHIDGTYETIPPFATVLSPRVLPPEGGQTEFANTYAAYEDLPADEQRYLETLQAVHTMQATMFPAVPDAGLEDFKVWMDYPQPTYPLVWQHKSGRKSLVMSTSASHVVGLHPVDSHALLTRLMAHATSDDYVYRHRWQLGDLLIWDNTGTMHRARPYDPDCDRVLHRFTLKGEEPISPVAV</sequence>
<dbReference type="Gene3D" id="3.60.130.10">
    <property type="entry name" value="Clavaminate synthase-like"/>
    <property type="match status" value="1"/>
</dbReference>
<comment type="similarity">
    <text evidence="2">Belongs to the TfdA dioxygenase family.</text>
</comment>
<dbReference type="EMBL" id="NOZR01000018">
    <property type="protein sequence ID" value="OYN77055.1"/>
    <property type="molecule type" value="Genomic_DNA"/>
</dbReference>
<keyword evidence="4" id="KW-0223">Dioxygenase</keyword>
<organism evidence="8 9">
    <name type="scientific">Mycolicibacterium sphagni</name>
    <dbReference type="NCBI Taxonomy" id="1786"/>
    <lineage>
        <taxon>Bacteria</taxon>
        <taxon>Bacillati</taxon>
        <taxon>Actinomycetota</taxon>
        <taxon>Actinomycetes</taxon>
        <taxon>Mycobacteriales</taxon>
        <taxon>Mycobacteriaceae</taxon>
        <taxon>Mycolicibacterium</taxon>
    </lineage>
</organism>
<protein>
    <recommendedName>
        <fullName evidence="7">TauD/TfdA-like domain-containing protein</fullName>
    </recommendedName>
</protein>
<dbReference type="InterPro" id="IPR003819">
    <property type="entry name" value="TauD/TfdA-like"/>
</dbReference>
<dbReference type="Proteomes" id="UP000216063">
    <property type="component" value="Unassembled WGS sequence"/>
</dbReference>
<dbReference type="PANTHER" id="PTHR43779:SF3">
    <property type="entry name" value="(3R)-3-[(CARBOXYMETHYL)AMINO]FATTY ACID OXYGENASE_DECARBOXYLASE"/>
    <property type="match status" value="1"/>
</dbReference>
<evidence type="ECO:0000256" key="4">
    <source>
        <dbReference type="ARBA" id="ARBA00022964"/>
    </source>
</evidence>
<dbReference type="GO" id="GO:0046872">
    <property type="term" value="F:metal ion binding"/>
    <property type="evidence" value="ECO:0007669"/>
    <property type="project" value="UniProtKB-KW"/>
</dbReference>
<evidence type="ECO:0000256" key="3">
    <source>
        <dbReference type="ARBA" id="ARBA00022723"/>
    </source>
</evidence>
<comment type="cofactor">
    <cofactor evidence="1">
        <name>Fe(2+)</name>
        <dbReference type="ChEBI" id="CHEBI:29033"/>
    </cofactor>
</comment>
<dbReference type="InterPro" id="IPR042098">
    <property type="entry name" value="TauD-like_sf"/>
</dbReference>
<dbReference type="RefSeq" id="WP_094482653.1">
    <property type="nucleotide sequence ID" value="NZ_JACKSC010000266.1"/>
</dbReference>
<dbReference type="SUPFAM" id="SSF51197">
    <property type="entry name" value="Clavaminate synthase-like"/>
    <property type="match status" value="1"/>
</dbReference>
<evidence type="ECO:0000313" key="9">
    <source>
        <dbReference type="Proteomes" id="UP000216063"/>
    </source>
</evidence>
<proteinExistence type="inferred from homology"/>
<keyword evidence="3" id="KW-0479">Metal-binding</keyword>
<dbReference type="Pfam" id="PF02668">
    <property type="entry name" value="TauD"/>
    <property type="match status" value="1"/>
</dbReference>
<evidence type="ECO:0000313" key="8">
    <source>
        <dbReference type="EMBL" id="OYN77055.1"/>
    </source>
</evidence>
<keyword evidence="5" id="KW-0560">Oxidoreductase</keyword>
<evidence type="ECO:0000256" key="6">
    <source>
        <dbReference type="ARBA" id="ARBA00023004"/>
    </source>
</evidence>
<dbReference type="GO" id="GO:0051213">
    <property type="term" value="F:dioxygenase activity"/>
    <property type="evidence" value="ECO:0007669"/>
    <property type="project" value="UniProtKB-KW"/>
</dbReference>
<keyword evidence="9" id="KW-1185">Reference proteome</keyword>